<proteinExistence type="predicted"/>
<name>A0A9Q1CN16_HOLLE</name>
<reference evidence="1" key="1">
    <citation type="submission" date="2021-10" db="EMBL/GenBank/DDBJ databases">
        <title>Tropical sea cucumber genome reveals ecological adaptation and Cuvierian tubules defense mechanism.</title>
        <authorList>
            <person name="Chen T."/>
        </authorList>
    </citation>
    <scope>NUCLEOTIDE SEQUENCE</scope>
    <source>
        <strain evidence="1">Nanhai2018</strain>
        <tissue evidence="1">Muscle</tissue>
    </source>
</reference>
<evidence type="ECO:0000313" key="2">
    <source>
        <dbReference type="Proteomes" id="UP001152320"/>
    </source>
</evidence>
<organism evidence="1 2">
    <name type="scientific">Holothuria leucospilota</name>
    <name type="common">Black long sea cucumber</name>
    <name type="synonym">Mertensiothuria leucospilota</name>
    <dbReference type="NCBI Taxonomy" id="206669"/>
    <lineage>
        <taxon>Eukaryota</taxon>
        <taxon>Metazoa</taxon>
        <taxon>Echinodermata</taxon>
        <taxon>Eleutherozoa</taxon>
        <taxon>Echinozoa</taxon>
        <taxon>Holothuroidea</taxon>
        <taxon>Aspidochirotacea</taxon>
        <taxon>Aspidochirotida</taxon>
        <taxon>Holothuriidae</taxon>
        <taxon>Holothuria</taxon>
    </lineage>
</organism>
<evidence type="ECO:0000313" key="1">
    <source>
        <dbReference type="EMBL" id="KAJ8048692.1"/>
    </source>
</evidence>
<keyword evidence="2" id="KW-1185">Reference proteome</keyword>
<gene>
    <name evidence="1" type="ORF">HOLleu_01106</name>
</gene>
<accession>A0A9Q1CN16</accession>
<dbReference type="AlphaFoldDB" id="A0A9Q1CN16"/>
<protein>
    <submittedName>
        <fullName evidence="1">Uncharacterized protein</fullName>
    </submittedName>
</protein>
<dbReference type="Proteomes" id="UP001152320">
    <property type="component" value="Chromosome 1"/>
</dbReference>
<sequence>MKINEWQDENEGFRNQYSSSLGKSRAIVAAKIAIHSISRVTIACEGATLKAVSKATGFQKTHQFLLQEWEALYRHCLLQFREHMADNHTFQEVFEDLKGLISSKQQNAYSFVWTPERICNASKFYKEFSSFLSVSGEANPMLNFWQNFICRDMLRYFGLFCSIRNRDFTLRNTFVRLLAPISLALDRPMYLRLVPEHLASLKLFPHELASTCDVCPDKLVVAEGFDRGDMDKAFQVANRVTKV</sequence>
<dbReference type="EMBL" id="JAIZAY010000001">
    <property type="protein sequence ID" value="KAJ8048692.1"/>
    <property type="molecule type" value="Genomic_DNA"/>
</dbReference>
<comment type="caution">
    <text evidence="1">The sequence shown here is derived from an EMBL/GenBank/DDBJ whole genome shotgun (WGS) entry which is preliminary data.</text>
</comment>